<feature type="compositionally biased region" description="Basic residues" evidence="1">
    <location>
        <begin position="17"/>
        <end position="36"/>
    </location>
</feature>
<dbReference type="PANTHER" id="PTHR23270">
    <property type="entry name" value="PROGRAMMED CELL DEATH PROTEIN 11 PRE-RRNA PROCESSING PROTEIN RRP5"/>
    <property type="match status" value="1"/>
</dbReference>
<accession>A0AAV5DJ43</accession>
<dbReference type="SUPFAM" id="SSF48452">
    <property type="entry name" value="TPR-like"/>
    <property type="match status" value="1"/>
</dbReference>
<dbReference type="InterPro" id="IPR011990">
    <property type="entry name" value="TPR-like_helical_dom_sf"/>
</dbReference>
<evidence type="ECO:0000256" key="1">
    <source>
        <dbReference type="SAM" id="MobiDB-lite"/>
    </source>
</evidence>
<dbReference type="AlphaFoldDB" id="A0AAV5DJ43"/>
<organism evidence="2 3">
    <name type="scientific">Eleusine coracana subsp. coracana</name>
    <dbReference type="NCBI Taxonomy" id="191504"/>
    <lineage>
        <taxon>Eukaryota</taxon>
        <taxon>Viridiplantae</taxon>
        <taxon>Streptophyta</taxon>
        <taxon>Embryophyta</taxon>
        <taxon>Tracheophyta</taxon>
        <taxon>Spermatophyta</taxon>
        <taxon>Magnoliopsida</taxon>
        <taxon>Liliopsida</taxon>
        <taxon>Poales</taxon>
        <taxon>Poaceae</taxon>
        <taxon>PACMAD clade</taxon>
        <taxon>Chloridoideae</taxon>
        <taxon>Cynodonteae</taxon>
        <taxon>Eleusininae</taxon>
        <taxon>Eleusine</taxon>
    </lineage>
</organism>
<sequence>MATPYPLRRTPYSFLARRARRPSRKIALSPRRRLKNRGSDQEDDNKGHENAHVTEATTKKSEKRLKEKARKQRALKTISLREEEEKLNVWDAVKKVFQRAVQYCDRKEVHLVLLAMYERTEQYQLADEELDGITKSFKTSCKIWLCRIQLALKQGKDVEYIKSIINRALLCLPQRKRIKFVSQTAILEFKCEFLFTKYLKYEQSQGDKEREVYVKQKAMEYVQTSLPT</sequence>
<dbReference type="GO" id="GO:0006364">
    <property type="term" value="P:rRNA processing"/>
    <property type="evidence" value="ECO:0007669"/>
    <property type="project" value="InterPro"/>
</dbReference>
<dbReference type="PANTHER" id="PTHR23270:SF10">
    <property type="entry name" value="PROTEIN RRP5 HOMOLOG"/>
    <property type="match status" value="1"/>
</dbReference>
<dbReference type="InterPro" id="IPR045209">
    <property type="entry name" value="Rrp5"/>
</dbReference>
<dbReference type="Proteomes" id="UP001054889">
    <property type="component" value="Unassembled WGS sequence"/>
</dbReference>
<dbReference type="GO" id="GO:0003723">
    <property type="term" value="F:RNA binding"/>
    <property type="evidence" value="ECO:0007669"/>
    <property type="project" value="TreeGrafter"/>
</dbReference>
<feature type="region of interest" description="Disordered" evidence="1">
    <location>
        <begin position="1"/>
        <end position="68"/>
    </location>
</feature>
<proteinExistence type="predicted"/>
<dbReference type="Gene3D" id="1.25.40.10">
    <property type="entry name" value="Tetratricopeptide repeat domain"/>
    <property type="match status" value="1"/>
</dbReference>
<name>A0AAV5DJ43_ELECO</name>
<gene>
    <name evidence="2" type="primary">ga27995</name>
    <name evidence="2" type="ORF">PR202_ga27995</name>
</gene>
<evidence type="ECO:0000313" key="3">
    <source>
        <dbReference type="Proteomes" id="UP001054889"/>
    </source>
</evidence>
<evidence type="ECO:0000313" key="2">
    <source>
        <dbReference type="EMBL" id="GJN09940.1"/>
    </source>
</evidence>
<dbReference type="GO" id="GO:0032040">
    <property type="term" value="C:small-subunit processome"/>
    <property type="evidence" value="ECO:0007669"/>
    <property type="project" value="TreeGrafter"/>
</dbReference>
<feature type="compositionally biased region" description="Basic and acidic residues" evidence="1">
    <location>
        <begin position="37"/>
        <end position="60"/>
    </location>
</feature>
<keyword evidence="3" id="KW-1185">Reference proteome</keyword>
<reference evidence="2" key="1">
    <citation type="journal article" date="2018" name="DNA Res.">
        <title>Multiple hybrid de novo genome assembly of finger millet, an orphan allotetraploid crop.</title>
        <authorList>
            <person name="Hatakeyama M."/>
            <person name="Aluri S."/>
            <person name="Balachadran M.T."/>
            <person name="Sivarajan S.R."/>
            <person name="Patrignani A."/>
            <person name="Gruter S."/>
            <person name="Poveda L."/>
            <person name="Shimizu-Inatsugi R."/>
            <person name="Baeten J."/>
            <person name="Francoijs K.J."/>
            <person name="Nataraja K.N."/>
            <person name="Reddy Y.A.N."/>
            <person name="Phadnis S."/>
            <person name="Ravikumar R.L."/>
            <person name="Schlapbach R."/>
            <person name="Sreeman S.M."/>
            <person name="Shimizu K.K."/>
        </authorList>
    </citation>
    <scope>NUCLEOTIDE SEQUENCE</scope>
</reference>
<reference evidence="2" key="2">
    <citation type="submission" date="2021-12" db="EMBL/GenBank/DDBJ databases">
        <title>Resequencing data analysis of finger millet.</title>
        <authorList>
            <person name="Hatakeyama M."/>
            <person name="Aluri S."/>
            <person name="Balachadran M.T."/>
            <person name="Sivarajan S.R."/>
            <person name="Poveda L."/>
            <person name="Shimizu-Inatsugi R."/>
            <person name="Schlapbach R."/>
            <person name="Sreeman S.M."/>
            <person name="Shimizu K.K."/>
        </authorList>
    </citation>
    <scope>NUCLEOTIDE SEQUENCE</scope>
</reference>
<comment type="caution">
    <text evidence="2">The sequence shown here is derived from an EMBL/GenBank/DDBJ whole genome shotgun (WGS) entry which is preliminary data.</text>
</comment>
<dbReference type="EMBL" id="BQKI01000017">
    <property type="protein sequence ID" value="GJN09940.1"/>
    <property type="molecule type" value="Genomic_DNA"/>
</dbReference>
<protein>
    <submittedName>
        <fullName evidence="2">Uncharacterized protein</fullName>
    </submittedName>
</protein>